<name>A0A499UWC0_9ACTN</name>
<sequence length="91" mass="9491">MAKILFVMTGADQWTLADGTKHPTGYWADEAVAPYEAFKAAGHEITVATPGGVVPPVDAASLSPRPTTARRTPPGSGALPRPPPNSTPRSR</sequence>
<evidence type="ECO:0000313" key="3">
    <source>
        <dbReference type="Proteomes" id="UP000463951"/>
    </source>
</evidence>
<accession>A0A499UWC0</accession>
<gene>
    <name evidence="2" type="ORF">SSPO_090610</name>
</gene>
<dbReference type="Gene3D" id="3.40.50.880">
    <property type="match status" value="1"/>
</dbReference>
<evidence type="ECO:0008006" key="4">
    <source>
        <dbReference type="Google" id="ProtNLM"/>
    </source>
</evidence>
<reference evidence="2 3" key="1">
    <citation type="journal article" date="2020" name="Int. J. Syst. Evol. Microbiol.">
        <title>Reclassification of Streptomyces castelarensis and Streptomyces sporoclivatus as later heterotypic synonyms of Streptomyces antimycoticus.</title>
        <authorList>
            <person name="Komaki H."/>
            <person name="Tamura T."/>
        </authorList>
    </citation>
    <scope>NUCLEOTIDE SEQUENCE [LARGE SCALE GENOMIC DNA]</scope>
    <source>
        <strain evidence="2 3">NBRC 100767</strain>
    </source>
</reference>
<dbReference type="EMBL" id="AP019620">
    <property type="protein sequence ID" value="BBJ46343.1"/>
    <property type="molecule type" value="Genomic_DNA"/>
</dbReference>
<feature type="compositionally biased region" description="Low complexity" evidence="1">
    <location>
        <begin position="64"/>
        <end position="79"/>
    </location>
</feature>
<protein>
    <recommendedName>
        <fullName evidence="4">DJ-1/PfpI domain-containing protein</fullName>
    </recommendedName>
</protein>
<evidence type="ECO:0000256" key="1">
    <source>
        <dbReference type="SAM" id="MobiDB-lite"/>
    </source>
</evidence>
<dbReference type="InterPro" id="IPR029062">
    <property type="entry name" value="Class_I_gatase-like"/>
</dbReference>
<organism evidence="2 3">
    <name type="scientific">Streptomyces antimycoticus</name>
    <dbReference type="NCBI Taxonomy" id="68175"/>
    <lineage>
        <taxon>Bacteria</taxon>
        <taxon>Bacillati</taxon>
        <taxon>Actinomycetota</taxon>
        <taxon>Actinomycetes</taxon>
        <taxon>Kitasatosporales</taxon>
        <taxon>Streptomycetaceae</taxon>
        <taxon>Streptomyces</taxon>
        <taxon>Streptomyces violaceusniger group</taxon>
    </lineage>
</organism>
<feature type="region of interest" description="Disordered" evidence="1">
    <location>
        <begin position="52"/>
        <end position="91"/>
    </location>
</feature>
<proteinExistence type="predicted"/>
<dbReference type="AlphaFoldDB" id="A0A499UWC0"/>
<evidence type="ECO:0000313" key="2">
    <source>
        <dbReference type="EMBL" id="BBJ46343.1"/>
    </source>
</evidence>
<feature type="compositionally biased region" description="Pro residues" evidence="1">
    <location>
        <begin position="80"/>
        <end position="91"/>
    </location>
</feature>
<dbReference type="Proteomes" id="UP000463951">
    <property type="component" value="Chromosome"/>
</dbReference>
<dbReference type="SUPFAM" id="SSF52317">
    <property type="entry name" value="Class I glutamine amidotransferase-like"/>
    <property type="match status" value="1"/>
</dbReference>